<evidence type="ECO:0000256" key="3">
    <source>
        <dbReference type="SAM" id="Phobius"/>
    </source>
</evidence>
<dbReference type="EMBL" id="JACETU010000006">
    <property type="protein sequence ID" value="KAF7426715.1"/>
    <property type="molecule type" value="Genomic_DNA"/>
</dbReference>
<comment type="similarity">
    <text evidence="2">Belongs to the ustYa family.</text>
</comment>
<evidence type="ECO:0000256" key="2">
    <source>
        <dbReference type="ARBA" id="ARBA00035112"/>
    </source>
</evidence>
<comment type="caution">
    <text evidence="4">The sequence shown here is derived from an EMBL/GenBank/DDBJ whole genome shotgun (WGS) entry which is preliminary data.</text>
</comment>
<organism evidence="4 5">
    <name type="scientific">Pleurotus ostreatus</name>
    <name type="common">Oyster mushroom</name>
    <name type="synonym">White-rot fungus</name>
    <dbReference type="NCBI Taxonomy" id="5322"/>
    <lineage>
        <taxon>Eukaryota</taxon>
        <taxon>Fungi</taxon>
        <taxon>Dikarya</taxon>
        <taxon>Basidiomycota</taxon>
        <taxon>Agaricomycotina</taxon>
        <taxon>Agaricomycetes</taxon>
        <taxon>Agaricomycetidae</taxon>
        <taxon>Agaricales</taxon>
        <taxon>Pleurotineae</taxon>
        <taxon>Pleurotaceae</taxon>
        <taxon>Pleurotus</taxon>
    </lineage>
</organism>
<dbReference type="VEuPathDB" id="FungiDB:PC9H_009084"/>
<dbReference type="AlphaFoldDB" id="A0A8H6ZX22"/>
<dbReference type="OrthoDB" id="3687641at2759"/>
<keyword evidence="3" id="KW-0472">Membrane</keyword>
<reference evidence="4" key="1">
    <citation type="submission" date="2019-07" db="EMBL/GenBank/DDBJ databases">
        <authorList>
            <person name="Palmer J.M."/>
        </authorList>
    </citation>
    <scope>NUCLEOTIDE SEQUENCE</scope>
    <source>
        <strain evidence="4">PC9</strain>
    </source>
</reference>
<dbReference type="PANTHER" id="PTHR33365">
    <property type="entry name" value="YALI0B05434P"/>
    <property type="match status" value="1"/>
</dbReference>
<dbReference type="RefSeq" id="XP_036630019.1">
    <property type="nucleotide sequence ID" value="XM_036778591.1"/>
</dbReference>
<dbReference type="GO" id="GO:0043386">
    <property type="term" value="P:mycotoxin biosynthetic process"/>
    <property type="evidence" value="ECO:0007669"/>
    <property type="project" value="InterPro"/>
</dbReference>
<comment type="pathway">
    <text evidence="1">Mycotoxin biosynthesis.</text>
</comment>
<evidence type="ECO:0008006" key="6">
    <source>
        <dbReference type="Google" id="ProtNLM"/>
    </source>
</evidence>
<name>A0A8H6ZX22_PLEOS</name>
<protein>
    <recommendedName>
        <fullName evidence="6">Tat pathway signal sequence protein</fullName>
    </recommendedName>
</protein>
<feature type="transmembrane region" description="Helical" evidence="3">
    <location>
        <begin position="59"/>
        <end position="77"/>
    </location>
</feature>
<dbReference type="GeneID" id="59378902"/>
<dbReference type="Pfam" id="PF11807">
    <property type="entry name" value="UstYa"/>
    <property type="match status" value="1"/>
</dbReference>
<dbReference type="PANTHER" id="PTHR33365:SF4">
    <property type="entry name" value="CYCLOCHLOROTINE BIOSYNTHESIS PROTEIN O"/>
    <property type="match status" value="1"/>
</dbReference>
<dbReference type="Proteomes" id="UP000623687">
    <property type="component" value="Unassembled WGS sequence"/>
</dbReference>
<sequence>MSYSKLASNDGLTVFDDRVNIEHGDYLQEQLLGLGEQHRRSRDEYCISRWCTRIINSPIVLWCIVLLQFVTIGVLVWRTDLPEENSLFCMCLFSLYPIHIPRSIPPLAPANEAISYKYHRFFNGFGRNVSPFQVPSSKELDDLWEDLYNLGISRIPTSQAKRLPNATEAIPGDEDNYIVELDVFHELHCLVNHYPDMRLSLPGNQAHMSHYLDSIRQSLMCSADVSLIVWKWDDEAGQSFPRGDVVHRCRDFDKIKEWAAERQLMGNFNASVHVVNDLPSPPLLY</sequence>
<evidence type="ECO:0000256" key="1">
    <source>
        <dbReference type="ARBA" id="ARBA00004685"/>
    </source>
</evidence>
<keyword evidence="5" id="KW-1185">Reference proteome</keyword>
<evidence type="ECO:0000313" key="5">
    <source>
        <dbReference type="Proteomes" id="UP000623687"/>
    </source>
</evidence>
<keyword evidence="3" id="KW-1133">Transmembrane helix</keyword>
<evidence type="ECO:0000313" key="4">
    <source>
        <dbReference type="EMBL" id="KAF7426715.1"/>
    </source>
</evidence>
<proteinExistence type="inferred from homology"/>
<dbReference type="InterPro" id="IPR021765">
    <property type="entry name" value="UstYa-like"/>
</dbReference>
<keyword evidence="3" id="KW-0812">Transmembrane</keyword>
<accession>A0A8H6ZX22</accession>
<gene>
    <name evidence="4" type="ORF">PC9H_009084</name>
</gene>